<dbReference type="Proteomes" id="UP000241229">
    <property type="component" value="Unassembled WGS sequence"/>
</dbReference>
<dbReference type="AlphaFoldDB" id="A0A2P7RZS5"/>
<dbReference type="CDD" id="cd00616">
    <property type="entry name" value="AHBA_syn"/>
    <property type="match status" value="1"/>
</dbReference>
<keyword evidence="4" id="KW-0032">Aminotransferase</keyword>
<dbReference type="PIRSF" id="PIRSF000390">
    <property type="entry name" value="PLP_StrS"/>
    <property type="match status" value="1"/>
</dbReference>
<dbReference type="SUPFAM" id="SSF53383">
    <property type="entry name" value="PLP-dependent transferases"/>
    <property type="match status" value="1"/>
</dbReference>
<evidence type="ECO:0000256" key="2">
    <source>
        <dbReference type="PIRSR" id="PIRSR000390-2"/>
    </source>
</evidence>
<keyword evidence="4" id="KW-0808">Transferase</keyword>
<dbReference type="InterPro" id="IPR015422">
    <property type="entry name" value="PyrdxlP-dep_Trfase_small"/>
</dbReference>
<dbReference type="PANTHER" id="PTHR30244:SF42">
    <property type="entry name" value="UDP-2-ACETAMIDO-2-DEOXY-3-OXO-D-GLUCURONATE AMINOTRANSFERASE"/>
    <property type="match status" value="1"/>
</dbReference>
<dbReference type="InterPro" id="IPR015424">
    <property type="entry name" value="PyrdxlP-dep_Trfase"/>
</dbReference>
<evidence type="ECO:0000256" key="1">
    <source>
        <dbReference type="PIRSR" id="PIRSR000390-1"/>
    </source>
</evidence>
<comment type="similarity">
    <text evidence="3">Belongs to the DegT/DnrJ/EryC1 family.</text>
</comment>
<evidence type="ECO:0000313" key="4">
    <source>
        <dbReference type="EMBL" id="PSJ55735.1"/>
    </source>
</evidence>
<proteinExistence type="inferred from homology"/>
<dbReference type="EMBL" id="PXYK01000026">
    <property type="protein sequence ID" value="PSJ55735.1"/>
    <property type="molecule type" value="Genomic_DNA"/>
</dbReference>
<feature type="active site" description="Proton acceptor" evidence="1">
    <location>
        <position position="195"/>
    </location>
</feature>
<gene>
    <name evidence="4" type="ORF">C7I84_22680</name>
</gene>
<keyword evidence="2 3" id="KW-0663">Pyridoxal phosphate</keyword>
<dbReference type="Pfam" id="PF01041">
    <property type="entry name" value="DegT_DnrJ_EryC1"/>
    <property type="match status" value="1"/>
</dbReference>
<evidence type="ECO:0000313" key="5">
    <source>
        <dbReference type="Proteomes" id="UP000241229"/>
    </source>
</evidence>
<dbReference type="InterPro" id="IPR015421">
    <property type="entry name" value="PyrdxlP-dep_Trfase_major"/>
</dbReference>
<reference evidence="4 5" key="1">
    <citation type="submission" date="2018-03" db="EMBL/GenBank/DDBJ databases">
        <title>The draft genome of Mesorhizobium sp. 6GN-30.</title>
        <authorList>
            <person name="Liu L."/>
            <person name="Li L."/>
            <person name="Wang T."/>
            <person name="Zhang X."/>
            <person name="Liang L."/>
        </authorList>
    </citation>
    <scope>NUCLEOTIDE SEQUENCE [LARGE SCALE GENOMIC DNA]</scope>
    <source>
        <strain evidence="4 5">6GN30</strain>
    </source>
</reference>
<dbReference type="Gene3D" id="3.40.640.10">
    <property type="entry name" value="Type I PLP-dependent aspartate aminotransferase-like (Major domain)"/>
    <property type="match status" value="1"/>
</dbReference>
<accession>A0A2P7RZS5</accession>
<organism evidence="4 5">
    <name type="scientific">Kumtagia ephedrae</name>
    <dbReference type="NCBI Taxonomy" id="2116701"/>
    <lineage>
        <taxon>Bacteria</taxon>
        <taxon>Pseudomonadati</taxon>
        <taxon>Pseudomonadota</taxon>
        <taxon>Alphaproteobacteria</taxon>
        <taxon>Hyphomicrobiales</taxon>
        <taxon>Phyllobacteriaceae</taxon>
        <taxon>Kumtagia</taxon>
    </lineage>
</organism>
<sequence length="378" mass="40454">MTRKPLRFIDLVAQQEKIKTKVDAAIQRVLAHGAYILGPEVGEFEAALSAFCGAKHSIGCSNGTDALTLCLMAKGIKPGQAVFCPSFTFAATAEVVAMLGATPFFVDIHEDTFNLDPASLKTAIAQAKKDGLSLAGVISVDLFGQPADYAEIEPIVANEGMWLISDAAQGFGGTYRDRKVGTIGAMTATSFFPAKPLGAYGDGGAIFTDDDETDAVLRSLLVHGQGTDKYDNVRIGMNGRLDTLQAAILIEKLKIFPDEIVARNRIAAAYNDGLRDVAVVPAVLDGCTSTWAQYTIRARGKDRGAVLARLKDKGVPTAVYYPKPLHRQTAYKHFPVAGNGLPVSDRVAEDVFSLPMHPYLEADDQGYIIDSVREALAA</sequence>
<dbReference type="PANTHER" id="PTHR30244">
    <property type="entry name" value="TRANSAMINASE"/>
    <property type="match status" value="1"/>
</dbReference>
<feature type="modified residue" description="N6-(pyridoxal phosphate)lysine" evidence="2">
    <location>
        <position position="195"/>
    </location>
</feature>
<dbReference type="OrthoDB" id="9768668at2"/>
<dbReference type="GO" id="GO:0000271">
    <property type="term" value="P:polysaccharide biosynthetic process"/>
    <property type="evidence" value="ECO:0007669"/>
    <property type="project" value="TreeGrafter"/>
</dbReference>
<name>A0A2P7RZS5_9HYPH</name>
<comment type="caution">
    <text evidence="4">The sequence shown here is derived from an EMBL/GenBank/DDBJ whole genome shotgun (WGS) entry which is preliminary data.</text>
</comment>
<keyword evidence="5" id="KW-1185">Reference proteome</keyword>
<evidence type="ECO:0000256" key="3">
    <source>
        <dbReference type="RuleBase" id="RU004508"/>
    </source>
</evidence>
<dbReference type="Gene3D" id="3.90.1150.10">
    <property type="entry name" value="Aspartate Aminotransferase, domain 1"/>
    <property type="match status" value="1"/>
</dbReference>
<dbReference type="GO" id="GO:0030170">
    <property type="term" value="F:pyridoxal phosphate binding"/>
    <property type="evidence" value="ECO:0007669"/>
    <property type="project" value="TreeGrafter"/>
</dbReference>
<protein>
    <submittedName>
        <fullName evidence="4">Aminotransferase DegT</fullName>
    </submittedName>
</protein>
<dbReference type="InterPro" id="IPR000653">
    <property type="entry name" value="DegT/StrS_aminotransferase"/>
</dbReference>
<dbReference type="RefSeq" id="WP_106774559.1">
    <property type="nucleotide sequence ID" value="NZ_PXYK01000026.1"/>
</dbReference>
<dbReference type="GO" id="GO:0008483">
    <property type="term" value="F:transaminase activity"/>
    <property type="evidence" value="ECO:0007669"/>
    <property type="project" value="UniProtKB-KW"/>
</dbReference>